<accession>A0A143BIB5</accession>
<dbReference type="EMBL" id="CP011454">
    <property type="protein sequence ID" value="AMW04797.1"/>
    <property type="molecule type" value="Genomic_DNA"/>
</dbReference>
<dbReference type="Gene3D" id="3.40.50.300">
    <property type="entry name" value="P-loop containing nucleotide triphosphate hydrolases"/>
    <property type="match status" value="1"/>
</dbReference>
<keyword evidence="6" id="KW-1185">Reference proteome</keyword>
<dbReference type="PANTHER" id="PTHR42794:SF2">
    <property type="entry name" value="ABC TRANSPORTER ATP-BINDING PROTEIN"/>
    <property type="match status" value="1"/>
</dbReference>
<keyword evidence="1" id="KW-0813">Transport</keyword>
<dbReference type="InterPro" id="IPR003439">
    <property type="entry name" value="ABC_transporter-like_ATP-bd"/>
</dbReference>
<sequence>MTGGVSPLSGSPSHAGAPSLAFHAVTVRYPQREVAALSNVTLHAQPGCVTAVVGPNGSGKSSLVRALLRRVPLAGGHIELDGVNIAQSTARDLAQQVAIVPQREEPVMPLSVREFVLLGRHPRRSAFGGPSADDRAHVLSALDRAGILDAVDRRTDSLSGGEWQRVRIARALAQDTRVLVLDEPTTFLDIAHEMAVFELVDTLAREGRTVLLVSHQLNLVARFAEHIVLLDKGQVAAAGTVDDVMRGDVLEAVYDWPLVVTRDPAIGVPALLPLRGRGRSR</sequence>
<protein>
    <recommendedName>
        <fullName evidence="4">ABC transporter domain-containing protein</fullName>
    </recommendedName>
</protein>
<dbReference type="eggNOG" id="COG1120">
    <property type="taxonomic scope" value="Bacteria"/>
</dbReference>
<evidence type="ECO:0000313" key="6">
    <source>
        <dbReference type="Proteomes" id="UP000076404"/>
    </source>
</evidence>
<reference evidence="5 6" key="1">
    <citation type="journal article" date="2014" name="Proc. Natl. Acad. Sci. U.S.A.">
        <title>Functional type 2 photosynthetic reaction centers found in the rare bacterial phylum Gemmatimonadetes.</title>
        <authorList>
            <person name="Zeng Y."/>
            <person name="Feng F."/>
            <person name="Medova H."/>
            <person name="Dean J."/>
            <person name="Koblizek M."/>
        </authorList>
    </citation>
    <scope>NUCLEOTIDE SEQUENCE [LARGE SCALE GENOMIC DNA]</scope>
    <source>
        <strain evidence="5 6">AP64</strain>
    </source>
</reference>
<dbReference type="PROSITE" id="PS50893">
    <property type="entry name" value="ABC_TRANSPORTER_2"/>
    <property type="match status" value="1"/>
</dbReference>
<keyword evidence="2" id="KW-0547">Nucleotide-binding</keyword>
<name>A0A143BIB5_9BACT</name>
<dbReference type="RefSeq" id="WP_026850566.1">
    <property type="nucleotide sequence ID" value="NZ_CP011454.1"/>
</dbReference>
<evidence type="ECO:0000256" key="2">
    <source>
        <dbReference type="ARBA" id="ARBA00022741"/>
    </source>
</evidence>
<dbReference type="InterPro" id="IPR027417">
    <property type="entry name" value="P-loop_NTPase"/>
</dbReference>
<keyword evidence="3" id="KW-0067">ATP-binding</keyword>
<dbReference type="GO" id="GO:0016887">
    <property type="term" value="F:ATP hydrolysis activity"/>
    <property type="evidence" value="ECO:0007669"/>
    <property type="project" value="InterPro"/>
</dbReference>
<evidence type="ECO:0000313" key="5">
    <source>
        <dbReference type="EMBL" id="AMW04797.1"/>
    </source>
</evidence>
<dbReference type="GO" id="GO:0005524">
    <property type="term" value="F:ATP binding"/>
    <property type="evidence" value="ECO:0007669"/>
    <property type="project" value="UniProtKB-KW"/>
</dbReference>
<proteinExistence type="predicted"/>
<dbReference type="Proteomes" id="UP000076404">
    <property type="component" value="Chromosome"/>
</dbReference>
<evidence type="ECO:0000256" key="1">
    <source>
        <dbReference type="ARBA" id="ARBA00022448"/>
    </source>
</evidence>
<dbReference type="PROSITE" id="PS00211">
    <property type="entry name" value="ABC_TRANSPORTER_1"/>
    <property type="match status" value="1"/>
</dbReference>
<feature type="domain" description="ABC transporter" evidence="4">
    <location>
        <begin position="20"/>
        <end position="257"/>
    </location>
</feature>
<dbReference type="AlphaFoldDB" id="A0A143BIB5"/>
<dbReference type="InterPro" id="IPR017871">
    <property type="entry name" value="ABC_transporter-like_CS"/>
</dbReference>
<evidence type="ECO:0000256" key="3">
    <source>
        <dbReference type="ARBA" id="ARBA00022840"/>
    </source>
</evidence>
<organism evidence="5 6">
    <name type="scientific">Gemmatimonas phototrophica</name>
    <dbReference type="NCBI Taxonomy" id="1379270"/>
    <lineage>
        <taxon>Bacteria</taxon>
        <taxon>Pseudomonadati</taxon>
        <taxon>Gemmatimonadota</taxon>
        <taxon>Gemmatimonadia</taxon>
        <taxon>Gemmatimonadales</taxon>
        <taxon>Gemmatimonadaceae</taxon>
        <taxon>Gemmatimonas</taxon>
    </lineage>
</organism>
<dbReference type="InterPro" id="IPR003593">
    <property type="entry name" value="AAA+_ATPase"/>
</dbReference>
<dbReference type="Pfam" id="PF00005">
    <property type="entry name" value="ABC_tran"/>
    <property type="match status" value="1"/>
</dbReference>
<dbReference type="PANTHER" id="PTHR42794">
    <property type="entry name" value="HEMIN IMPORT ATP-BINDING PROTEIN HMUV"/>
    <property type="match status" value="1"/>
</dbReference>
<dbReference type="FunFam" id="3.40.50.300:FF:000134">
    <property type="entry name" value="Iron-enterobactin ABC transporter ATP-binding protein"/>
    <property type="match status" value="1"/>
</dbReference>
<dbReference type="STRING" id="1379270.GEMMAAP_08035"/>
<dbReference type="SUPFAM" id="SSF52540">
    <property type="entry name" value="P-loop containing nucleoside triphosphate hydrolases"/>
    <property type="match status" value="1"/>
</dbReference>
<dbReference type="OrthoDB" id="9787851at2"/>
<evidence type="ECO:0000259" key="4">
    <source>
        <dbReference type="PROSITE" id="PS50893"/>
    </source>
</evidence>
<gene>
    <name evidence="5" type="ORF">GEMMAAP_08035</name>
</gene>
<dbReference type="SMART" id="SM00382">
    <property type="entry name" value="AAA"/>
    <property type="match status" value="1"/>
</dbReference>
<dbReference type="KEGG" id="gph:GEMMAAP_08035"/>
<reference evidence="5 6" key="2">
    <citation type="journal article" date="2016" name="Environ. Microbiol. Rep.">
        <title>Metagenomic evidence for the presence of phototrophic Gemmatimonadetes bacteria in diverse environments.</title>
        <authorList>
            <person name="Zeng Y."/>
            <person name="Baumbach J."/>
            <person name="Barbosa E.G."/>
            <person name="Azevedo V."/>
            <person name="Zhang C."/>
            <person name="Koblizek M."/>
        </authorList>
    </citation>
    <scope>NUCLEOTIDE SEQUENCE [LARGE SCALE GENOMIC DNA]</scope>
    <source>
        <strain evidence="5 6">AP64</strain>
    </source>
</reference>